<dbReference type="PROSITE" id="PS00107">
    <property type="entry name" value="PROTEIN_KINASE_ATP"/>
    <property type="match status" value="1"/>
</dbReference>
<comment type="catalytic activity">
    <reaction evidence="10">
        <text>L-seryl-[protein] + ATP = O-phospho-L-seryl-[protein] + ADP + H(+)</text>
        <dbReference type="Rhea" id="RHEA:17989"/>
        <dbReference type="Rhea" id="RHEA-COMP:9863"/>
        <dbReference type="Rhea" id="RHEA-COMP:11604"/>
        <dbReference type="ChEBI" id="CHEBI:15378"/>
        <dbReference type="ChEBI" id="CHEBI:29999"/>
        <dbReference type="ChEBI" id="CHEBI:30616"/>
        <dbReference type="ChEBI" id="CHEBI:83421"/>
        <dbReference type="ChEBI" id="CHEBI:456216"/>
        <dbReference type="EC" id="2.7.11.1"/>
    </reaction>
</comment>
<feature type="domain" description="PASTA" evidence="16">
    <location>
        <begin position="488"/>
        <end position="554"/>
    </location>
</feature>
<dbReference type="Gene3D" id="3.30.200.20">
    <property type="entry name" value="Phosphorylase Kinase, domain 1"/>
    <property type="match status" value="1"/>
</dbReference>
<evidence type="ECO:0000256" key="13">
    <source>
        <dbReference type="PROSITE-ProRule" id="PRU10141"/>
    </source>
</evidence>
<dbReference type="CDD" id="cd14014">
    <property type="entry name" value="STKc_PknB_like"/>
    <property type="match status" value="1"/>
</dbReference>
<dbReference type="PROSITE" id="PS51178">
    <property type="entry name" value="PASTA"/>
    <property type="match status" value="3"/>
</dbReference>
<evidence type="ECO:0000256" key="12">
    <source>
        <dbReference type="ARBA" id="ARBA00070041"/>
    </source>
</evidence>
<protein>
    <recommendedName>
        <fullName evidence="12">Serine/threonine-protein kinase PrkC</fullName>
        <ecNumber evidence="1">2.7.11.1</ecNumber>
    </recommendedName>
</protein>
<dbReference type="PANTHER" id="PTHR43289:SF34">
    <property type="entry name" value="SERINE_THREONINE-PROTEIN KINASE YBDM-RELATED"/>
    <property type="match status" value="1"/>
</dbReference>
<dbReference type="GO" id="GO:0004674">
    <property type="term" value="F:protein serine/threonine kinase activity"/>
    <property type="evidence" value="ECO:0007669"/>
    <property type="project" value="UniProtKB-KW"/>
</dbReference>
<dbReference type="InterPro" id="IPR008271">
    <property type="entry name" value="Ser/Thr_kinase_AS"/>
</dbReference>
<dbReference type="RefSeq" id="WP_183251744.1">
    <property type="nucleotide sequence ID" value="NZ_JACHEP010000002.1"/>
</dbReference>
<feature type="domain" description="Protein kinase" evidence="15">
    <location>
        <begin position="11"/>
        <end position="275"/>
    </location>
</feature>
<evidence type="ECO:0000256" key="9">
    <source>
        <dbReference type="ARBA" id="ARBA00047899"/>
    </source>
</evidence>
<feature type="transmembrane region" description="Helical" evidence="14">
    <location>
        <begin position="325"/>
        <end position="352"/>
    </location>
</feature>
<keyword evidence="5 13" id="KW-0547">Nucleotide-binding</keyword>
<dbReference type="SMART" id="SM00740">
    <property type="entry name" value="PASTA"/>
    <property type="match status" value="3"/>
</dbReference>
<evidence type="ECO:0000256" key="8">
    <source>
        <dbReference type="ARBA" id="ARBA00022968"/>
    </source>
</evidence>
<feature type="domain" description="PASTA" evidence="16">
    <location>
        <begin position="420"/>
        <end position="487"/>
    </location>
</feature>
<dbReference type="GO" id="GO:0007165">
    <property type="term" value="P:signal transduction"/>
    <property type="evidence" value="ECO:0007669"/>
    <property type="project" value="UniProtKB-ARBA"/>
</dbReference>
<dbReference type="FunFam" id="3.30.200.20:FF:000035">
    <property type="entry name" value="Serine/threonine protein kinase Stk1"/>
    <property type="match status" value="1"/>
</dbReference>
<evidence type="ECO:0000256" key="6">
    <source>
        <dbReference type="ARBA" id="ARBA00022777"/>
    </source>
</evidence>
<dbReference type="EMBL" id="JACHEP010000002">
    <property type="protein sequence ID" value="MBB5323722.1"/>
    <property type="molecule type" value="Genomic_DNA"/>
</dbReference>
<evidence type="ECO:0000313" key="17">
    <source>
        <dbReference type="EMBL" id="MBB5323722.1"/>
    </source>
</evidence>
<evidence type="ECO:0000313" key="18">
    <source>
        <dbReference type="Proteomes" id="UP000520011"/>
    </source>
</evidence>
<feature type="binding site" evidence="13">
    <location>
        <position position="40"/>
    </location>
    <ligand>
        <name>ATP</name>
        <dbReference type="ChEBI" id="CHEBI:30616"/>
    </ligand>
</feature>
<evidence type="ECO:0000256" key="1">
    <source>
        <dbReference type="ARBA" id="ARBA00012513"/>
    </source>
</evidence>
<evidence type="ECO:0000256" key="14">
    <source>
        <dbReference type="SAM" id="Phobius"/>
    </source>
</evidence>
<keyword evidence="18" id="KW-1185">Reference proteome</keyword>
<dbReference type="GO" id="GO:0071224">
    <property type="term" value="P:cellular response to peptidoglycan"/>
    <property type="evidence" value="ECO:0007669"/>
    <property type="project" value="UniProtKB-ARBA"/>
</dbReference>
<keyword evidence="4 17" id="KW-0808">Transferase</keyword>
<comment type="catalytic activity">
    <reaction evidence="9">
        <text>L-threonyl-[protein] + ATP = O-phospho-L-threonyl-[protein] + ADP + H(+)</text>
        <dbReference type="Rhea" id="RHEA:46608"/>
        <dbReference type="Rhea" id="RHEA-COMP:11060"/>
        <dbReference type="Rhea" id="RHEA-COMP:11605"/>
        <dbReference type="ChEBI" id="CHEBI:15378"/>
        <dbReference type="ChEBI" id="CHEBI:30013"/>
        <dbReference type="ChEBI" id="CHEBI:30616"/>
        <dbReference type="ChEBI" id="CHEBI:61977"/>
        <dbReference type="ChEBI" id="CHEBI:456216"/>
        <dbReference type="EC" id="2.7.11.1"/>
    </reaction>
</comment>
<evidence type="ECO:0000256" key="3">
    <source>
        <dbReference type="ARBA" id="ARBA00022544"/>
    </source>
</evidence>
<dbReference type="InterPro" id="IPR017441">
    <property type="entry name" value="Protein_kinase_ATP_BS"/>
</dbReference>
<dbReference type="Pfam" id="PF03793">
    <property type="entry name" value="PASTA"/>
    <property type="match status" value="3"/>
</dbReference>
<evidence type="ECO:0000259" key="15">
    <source>
        <dbReference type="PROSITE" id="PS50011"/>
    </source>
</evidence>
<evidence type="ECO:0000256" key="2">
    <source>
        <dbReference type="ARBA" id="ARBA00022527"/>
    </source>
</evidence>
<dbReference type="PROSITE" id="PS00108">
    <property type="entry name" value="PROTEIN_KINASE_ST"/>
    <property type="match status" value="1"/>
</dbReference>
<keyword evidence="14" id="KW-0472">Membrane</keyword>
<dbReference type="InterPro" id="IPR005543">
    <property type="entry name" value="PASTA_dom"/>
</dbReference>
<dbReference type="InterPro" id="IPR011009">
    <property type="entry name" value="Kinase-like_dom_sf"/>
</dbReference>
<dbReference type="NCBIfam" id="NF033483">
    <property type="entry name" value="PknB_PASTA_kin"/>
    <property type="match status" value="1"/>
</dbReference>
<dbReference type="Pfam" id="PF00069">
    <property type="entry name" value="Pkinase"/>
    <property type="match status" value="1"/>
</dbReference>
<keyword evidence="14" id="KW-0812">Transmembrane</keyword>
<dbReference type="CDD" id="cd06577">
    <property type="entry name" value="PASTA_pknB"/>
    <property type="match status" value="2"/>
</dbReference>
<dbReference type="AlphaFoldDB" id="A0A7W8IPZ4"/>
<keyword evidence="7 13" id="KW-0067">ATP-binding</keyword>
<dbReference type="Gene3D" id="1.10.510.10">
    <property type="entry name" value="Transferase(Phosphotransferase) domain 1"/>
    <property type="match status" value="1"/>
</dbReference>
<evidence type="ECO:0000256" key="7">
    <source>
        <dbReference type="ARBA" id="ARBA00022840"/>
    </source>
</evidence>
<dbReference type="SMART" id="SM00220">
    <property type="entry name" value="S_TKc"/>
    <property type="match status" value="1"/>
</dbReference>
<dbReference type="GO" id="GO:0005524">
    <property type="term" value="F:ATP binding"/>
    <property type="evidence" value="ECO:0007669"/>
    <property type="project" value="UniProtKB-UniRule"/>
</dbReference>
<dbReference type="InterPro" id="IPR000719">
    <property type="entry name" value="Prot_kinase_dom"/>
</dbReference>
<dbReference type="Gene3D" id="2.60.40.2560">
    <property type="match status" value="1"/>
</dbReference>
<reference evidence="17 18" key="1">
    <citation type="submission" date="2020-08" db="EMBL/GenBank/DDBJ databases">
        <title>Genomic Encyclopedia of Type Strains, Phase IV (KMG-IV): sequencing the most valuable type-strain genomes for metagenomic binning, comparative biology and taxonomic classification.</title>
        <authorList>
            <person name="Goeker M."/>
        </authorList>
    </citation>
    <scope>NUCLEOTIDE SEQUENCE [LARGE SCALE GENOMIC DNA]</scope>
    <source>
        <strain evidence="17 18">DSM 16325</strain>
    </source>
</reference>
<keyword evidence="3" id="KW-0309">Germination</keyword>
<evidence type="ECO:0000259" key="16">
    <source>
        <dbReference type="PROSITE" id="PS51178"/>
    </source>
</evidence>
<dbReference type="Gene3D" id="3.30.10.20">
    <property type="match status" value="3"/>
</dbReference>
<dbReference type="PROSITE" id="PS50011">
    <property type="entry name" value="PROTEIN_KINASE_DOM"/>
    <property type="match status" value="1"/>
</dbReference>
<comment type="subcellular location">
    <subcellularLocation>
        <location evidence="11">Spore membrane</location>
        <topology evidence="11">Single-pass type II membrane protein</topology>
    </subcellularLocation>
</comment>
<keyword evidence="6 17" id="KW-0418">Kinase</keyword>
<evidence type="ECO:0000256" key="4">
    <source>
        <dbReference type="ARBA" id="ARBA00022679"/>
    </source>
</evidence>
<evidence type="ECO:0000256" key="11">
    <source>
        <dbReference type="ARBA" id="ARBA00060432"/>
    </source>
</evidence>
<feature type="domain" description="PASTA" evidence="16">
    <location>
        <begin position="352"/>
        <end position="419"/>
    </location>
</feature>
<sequence>MLIGKRLSGRYKVISLLGGGGMANVYLARDMILERDVAIKVLRFDFANDEQFIKRFRREAQAATSLNHENIVSIYDVGEDEGIYYIVMEYVRGSTLKQYIQQHAPLSVHKALDIMEQLTSAISHAHANGIIHRDIKPQNILIDEHGKVKITDFGIAVALSSTTITQTNSVLGSVHYLSPEQARGGVATEKSDIYSLGIVMFELLTGRLPFSGESAVSIVLKHLQTETPSPKAWNPTIPQSVENVILKATAKDPFYRYQSAREMNEDIRTALHPNRVNEKKFTLPDDDEPTKAIPIIKNKELAEQTIIREEKNEQAPHEPKRKRKWIGWLIALFLLMVAVGVSAITWIPAFFFPKDVTVPDVTNQDYDQAVAKLSSLGFEIKDTIEVEDNEIAEGNVIRTKPKAGEVVKQGTAITIYKSIGKKKVEFGNFIGEDIHLVEEQLKNENYLIVRRIERYSEEPAGTILEQFPSPGEKVVPEETEVEFTVSAGTPKVMLKDLTGYTEKSVRDYAEEQQLNVIVKQEYSDQVPEGIVISQTPSANTELQKGDTITVVISRGKEPLPNKTVVKEIEIPYEPEQEGEVVEAQLYIQDANHDMTKPYKTYRLTAPIKETVEFVIPYEGQGYYRIIVNNIVKQEGTIPYPYSKKEVKLWQKGKSSKR</sequence>
<comment type="caution">
    <text evidence="17">The sequence shown here is derived from an EMBL/GenBank/DDBJ whole genome shotgun (WGS) entry which is preliminary data.</text>
</comment>
<keyword evidence="2" id="KW-0723">Serine/threonine-protein kinase</keyword>
<evidence type="ECO:0000256" key="5">
    <source>
        <dbReference type="ARBA" id="ARBA00022741"/>
    </source>
</evidence>
<dbReference type="SUPFAM" id="SSF56112">
    <property type="entry name" value="Protein kinase-like (PK-like)"/>
    <property type="match status" value="1"/>
</dbReference>
<gene>
    <name evidence="17" type="ORF">HNQ34_000814</name>
</gene>
<dbReference type="FunFam" id="1.10.510.10:FF:000021">
    <property type="entry name" value="Serine/threonine protein kinase"/>
    <property type="match status" value="1"/>
</dbReference>
<dbReference type="EC" id="2.7.11.1" evidence="1"/>
<evidence type="ECO:0000256" key="10">
    <source>
        <dbReference type="ARBA" id="ARBA00048679"/>
    </source>
</evidence>
<name>A0A7W8IPZ4_9BACL</name>
<dbReference type="GO" id="GO:0009847">
    <property type="term" value="P:spore germination"/>
    <property type="evidence" value="ECO:0007669"/>
    <property type="project" value="UniProtKB-ARBA"/>
</dbReference>
<accession>A0A7W8IPZ4</accession>
<dbReference type="Proteomes" id="UP000520011">
    <property type="component" value="Unassembled WGS sequence"/>
</dbReference>
<organism evidence="17 18">
    <name type="scientific">Anoxybacteroides tepidamans</name>
    <dbReference type="NCBI Taxonomy" id="265948"/>
    <lineage>
        <taxon>Bacteria</taxon>
        <taxon>Bacillati</taxon>
        <taxon>Bacillota</taxon>
        <taxon>Bacilli</taxon>
        <taxon>Bacillales</taxon>
        <taxon>Anoxybacillaceae</taxon>
        <taxon>Anoxybacteroides</taxon>
    </lineage>
</organism>
<proteinExistence type="predicted"/>
<keyword evidence="14" id="KW-1133">Transmembrane helix</keyword>
<dbReference type="PANTHER" id="PTHR43289">
    <property type="entry name" value="MITOGEN-ACTIVATED PROTEIN KINASE KINASE KINASE 20-RELATED"/>
    <property type="match status" value="1"/>
</dbReference>
<keyword evidence="8" id="KW-0735">Signal-anchor</keyword>